<dbReference type="SUPFAM" id="SSF50037">
    <property type="entry name" value="C-terminal domain of transcriptional repressors"/>
    <property type="match status" value="1"/>
</dbReference>
<dbReference type="GO" id="GO:0005737">
    <property type="term" value="C:cytoplasm"/>
    <property type="evidence" value="ECO:0007669"/>
    <property type="project" value="TreeGrafter"/>
</dbReference>
<dbReference type="InterPro" id="IPR045864">
    <property type="entry name" value="aa-tRNA-synth_II/BPL/LPL"/>
</dbReference>
<proteinExistence type="inferred from homology"/>
<dbReference type="PROSITE" id="PS51733">
    <property type="entry name" value="BPL_LPL_CATALYTIC"/>
    <property type="match status" value="1"/>
</dbReference>
<protein>
    <submittedName>
        <fullName evidence="5">Bifunctional ligase/repressor BirA</fullName>
        <ecNumber evidence="5">6.3.4.15</ecNumber>
    </submittedName>
</protein>
<dbReference type="InterPro" id="IPR030855">
    <property type="entry name" value="Bifunct_BirA"/>
</dbReference>
<keyword evidence="2" id="KW-0547">Nucleotide-binding</keyword>
<sequence length="321" mass="34664">MKMTTKLLVLGILEKNPGKYVSGEQIAAELSLSRTAVWKAVRTLQSEGYCISAVSNKGYLLENADVLSAEGIRSRLLPKYGDTVVIVKTSTESTNIDAKVLAAAGAKHGTVILSEEQTSGCGRYGKSFYSPKGTGIYLSIIARLGISFSDAVMITTAAGVAVCRSIESVSDLEPKIKWVNDIFLNGKKICGIGTEAVSSIESGTLESVIVGVGVNFKTSEFPEDLKDIAGPLFQKDFPLTRNAFAAILINHLLEMFDSLPEKNFIDEYRSRSLILGKEIMFLEKNLWHSARAVEIDDKGGLVVETGGKTRTLTSGEVSVRI</sequence>
<gene>
    <name evidence="5" type="primary">birA_6</name>
    <name evidence="5" type="ORF">SDC9_18506</name>
</gene>
<dbReference type="EMBL" id="VSSQ01000067">
    <property type="protein sequence ID" value="MPL72716.1"/>
    <property type="molecule type" value="Genomic_DNA"/>
</dbReference>
<dbReference type="AlphaFoldDB" id="A0A644U0G0"/>
<feature type="domain" description="BPL/LPL catalytic" evidence="4">
    <location>
        <begin position="70"/>
        <end position="260"/>
    </location>
</feature>
<dbReference type="PANTHER" id="PTHR12835:SF5">
    <property type="entry name" value="BIOTIN--PROTEIN LIGASE"/>
    <property type="match status" value="1"/>
</dbReference>
<evidence type="ECO:0000256" key="3">
    <source>
        <dbReference type="ARBA" id="ARBA00022840"/>
    </source>
</evidence>
<accession>A0A644U0G0</accession>
<dbReference type="Gene3D" id="2.30.30.100">
    <property type="match status" value="1"/>
</dbReference>
<dbReference type="HAMAP" id="MF_00978">
    <property type="entry name" value="Bifunct_BirA"/>
    <property type="match status" value="1"/>
</dbReference>
<dbReference type="InterPro" id="IPR013196">
    <property type="entry name" value="HTH_11"/>
</dbReference>
<evidence type="ECO:0000256" key="2">
    <source>
        <dbReference type="ARBA" id="ARBA00022741"/>
    </source>
</evidence>
<dbReference type="SUPFAM" id="SSF55681">
    <property type="entry name" value="Class II aaRS and biotin synthetases"/>
    <property type="match status" value="1"/>
</dbReference>
<dbReference type="GO" id="GO:0006355">
    <property type="term" value="P:regulation of DNA-templated transcription"/>
    <property type="evidence" value="ECO:0007669"/>
    <property type="project" value="InterPro"/>
</dbReference>
<dbReference type="InterPro" id="IPR008988">
    <property type="entry name" value="Transcriptional_repressor_C"/>
</dbReference>
<dbReference type="Pfam" id="PF03099">
    <property type="entry name" value="BPL_LplA_LipB"/>
    <property type="match status" value="1"/>
</dbReference>
<dbReference type="InterPro" id="IPR036388">
    <property type="entry name" value="WH-like_DNA-bd_sf"/>
</dbReference>
<organism evidence="5">
    <name type="scientific">bioreactor metagenome</name>
    <dbReference type="NCBI Taxonomy" id="1076179"/>
    <lineage>
        <taxon>unclassified sequences</taxon>
        <taxon>metagenomes</taxon>
        <taxon>ecological metagenomes</taxon>
    </lineage>
</organism>
<dbReference type="InterPro" id="IPR003142">
    <property type="entry name" value="BPL_C"/>
</dbReference>
<keyword evidence="1 5" id="KW-0436">Ligase</keyword>
<dbReference type="InterPro" id="IPR036390">
    <property type="entry name" value="WH_DNA-bd_sf"/>
</dbReference>
<dbReference type="NCBIfam" id="TIGR00121">
    <property type="entry name" value="birA_ligase"/>
    <property type="match status" value="1"/>
</dbReference>
<dbReference type="Pfam" id="PF02237">
    <property type="entry name" value="BPL_C"/>
    <property type="match status" value="1"/>
</dbReference>
<dbReference type="InterPro" id="IPR004408">
    <property type="entry name" value="Biotin_CoA_COase_ligase"/>
</dbReference>
<evidence type="ECO:0000256" key="1">
    <source>
        <dbReference type="ARBA" id="ARBA00022598"/>
    </source>
</evidence>
<dbReference type="GO" id="GO:0005524">
    <property type="term" value="F:ATP binding"/>
    <property type="evidence" value="ECO:0007669"/>
    <property type="project" value="UniProtKB-KW"/>
</dbReference>
<dbReference type="Gene3D" id="1.10.10.10">
    <property type="entry name" value="Winged helix-like DNA-binding domain superfamily/Winged helix DNA-binding domain"/>
    <property type="match status" value="1"/>
</dbReference>
<comment type="caution">
    <text evidence="5">The sequence shown here is derived from an EMBL/GenBank/DDBJ whole genome shotgun (WGS) entry which is preliminary data.</text>
</comment>
<keyword evidence="3" id="KW-0067">ATP-binding</keyword>
<dbReference type="EC" id="6.3.4.15" evidence="5"/>
<dbReference type="Gene3D" id="3.30.930.10">
    <property type="entry name" value="Bira Bifunctional Protein, Domain 2"/>
    <property type="match status" value="1"/>
</dbReference>
<dbReference type="InterPro" id="IPR004143">
    <property type="entry name" value="BPL_LPL_catalytic"/>
</dbReference>
<dbReference type="CDD" id="cd16442">
    <property type="entry name" value="BPL"/>
    <property type="match status" value="1"/>
</dbReference>
<evidence type="ECO:0000313" key="5">
    <source>
        <dbReference type="EMBL" id="MPL72716.1"/>
    </source>
</evidence>
<evidence type="ECO:0000259" key="4">
    <source>
        <dbReference type="PROSITE" id="PS51733"/>
    </source>
</evidence>
<dbReference type="SUPFAM" id="SSF46785">
    <property type="entry name" value="Winged helix' DNA-binding domain"/>
    <property type="match status" value="1"/>
</dbReference>
<dbReference type="PANTHER" id="PTHR12835">
    <property type="entry name" value="BIOTIN PROTEIN LIGASE"/>
    <property type="match status" value="1"/>
</dbReference>
<dbReference type="GO" id="GO:0004077">
    <property type="term" value="F:biotin--[biotin carboxyl-carrier protein] ligase activity"/>
    <property type="evidence" value="ECO:0007669"/>
    <property type="project" value="UniProtKB-EC"/>
</dbReference>
<name>A0A644U0G0_9ZZZZ</name>
<dbReference type="Pfam" id="PF08279">
    <property type="entry name" value="HTH_11"/>
    <property type="match status" value="1"/>
</dbReference>
<reference evidence="5" key="1">
    <citation type="submission" date="2019-08" db="EMBL/GenBank/DDBJ databases">
        <authorList>
            <person name="Kucharzyk K."/>
            <person name="Murdoch R.W."/>
            <person name="Higgins S."/>
            <person name="Loffler F."/>
        </authorList>
    </citation>
    <scope>NUCLEOTIDE SEQUENCE</scope>
</reference>